<keyword evidence="6 8" id="KW-1133">Transmembrane helix</keyword>
<dbReference type="Pfam" id="PF03547">
    <property type="entry name" value="Mem_trans"/>
    <property type="match status" value="1"/>
</dbReference>
<dbReference type="PANTHER" id="PTHR36838:SF4">
    <property type="entry name" value="AUXIN EFFLUX CARRIER FAMILY PROTEIN"/>
    <property type="match status" value="1"/>
</dbReference>
<dbReference type="Proteomes" id="UP001300672">
    <property type="component" value="Chromosome"/>
</dbReference>
<dbReference type="EMBL" id="CP124755">
    <property type="protein sequence ID" value="WGZ89613.1"/>
    <property type="molecule type" value="Genomic_DNA"/>
</dbReference>
<evidence type="ECO:0000256" key="3">
    <source>
        <dbReference type="ARBA" id="ARBA00022448"/>
    </source>
</evidence>
<comment type="similarity">
    <text evidence="2">Belongs to the auxin efflux carrier (TC 2.A.69) family.</text>
</comment>
<dbReference type="GO" id="GO:0005886">
    <property type="term" value="C:plasma membrane"/>
    <property type="evidence" value="ECO:0007669"/>
    <property type="project" value="UniProtKB-SubCell"/>
</dbReference>
<keyword evidence="7 8" id="KW-0472">Membrane</keyword>
<evidence type="ECO:0000313" key="9">
    <source>
        <dbReference type="EMBL" id="WGZ89613.1"/>
    </source>
</evidence>
<feature type="transmembrane region" description="Helical" evidence="8">
    <location>
        <begin position="41"/>
        <end position="60"/>
    </location>
</feature>
<sequence>MSEFWSIFSFSLSVTGPILLVLAAGIWLRQRQFITDEFVHIGSRLVFTIALPMLLFISIVKTHISQAANISLVAFGAVTTILIFILLEIVAQFWVKPAEDRGVVVQGGFRSNLGIIGLAYGVNAYGTSVLAAASLYLGLITILLNILSVITLSRSLHKEKGIKNILLGIFKNPLILAILIALPISLAEITLPKIILQTGEYFAQLTLPLALLCTGASLDFHSLRQALLNTLGAAFSKLIFVPTVFVLGAMAFGFKGMDMGILLLMSSAPTAAASYVMTKAMGGNATLAANIIALTTLGSLFTTSLGIMWVKGMGLM</sequence>
<evidence type="ECO:0000256" key="8">
    <source>
        <dbReference type="SAM" id="Phobius"/>
    </source>
</evidence>
<gene>
    <name evidence="9" type="ORF">QJT80_08850</name>
</gene>
<accession>A0AA95KJ68</accession>
<feature type="transmembrane region" description="Helical" evidence="8">
    <location>
        <begin position="131"/>
        <end position="153"/>
    </location>
</feature>
<evidence type="ECO:0000256" key="4">
    <source>
        <dbReference type="ARBA" id="ARBA00022475"/>
    </source>
</evidence>
<evidence type="ECO:0000256" key="1">
    <source>
        <dbReference type="ARBA" id="ARBA00004651"/>
    </source>
</evidence>
<comment type="subcellular location">
    <subcellularLocation>
        <location evidence="1">Cell membrane</location>
        <topology evidence="1">Multi-pass membrane protein</topology>
    </subcellularLocation>
</comment>
<dbReference type="PANTHER" id="PTHR36838">
    <property type="entry name" value="AUXIN EFFLUX CARRIER FAMILY PROTEIN"/>
    <property type="match status" value="1"/>
</dbReference>
<dbReference type="Gene3D" id="1.20.1530.20">
    <property type="match status" value="1"/>
</dbReference>
<dbReference type="InterPro" id="IPR004776">
    <property type="entry name" value="Mem_transp_PIN-like"/>
</dbReference>
<feature type="transmembrane region" description="Helical" evidence="8">
    <location>
        <begin position="174"/>
        <end position="195"/>
    </location>
</feature>
<reference evidence="9" key="2">
    <citation type="submission" date="2023-04" db="EMBL/GenBank/DDBJ databases">
        <authorList>
            <person name="Beletskiy A.V."/>
            <person name="Mardanov A.V."/>
            <person name="Ravin N.V."/>
        </authorList>
    </citation>
    <scope>NUCLEOTIDE SEQUENCE</scope>
    <source>
        <strain evidence="9">GKL-01</strain>
    </source>
</reference>
<name>A0AA95KJ68_9GAMM</name>
<keyword evidence="3" id="KW-0813">Transport</keyword>
<feature type="transmembrane region" description="Helical" evidence="8">
    <location>
        <begin position="72"/>
        <end position="95"/>
    </location>
</feature>
<evidence type="ECO:0000256" key="6">
    <source>
        <dbReference type="ARBA" id="ARBA00022989"/>
    </source>
</evidence>
<feature type="transmembrane region" description="Helical" evidence="8">
    <location>
        <begin position="259"/>
        <end position="277"/>
    </location>
</feature>
<reference evidence="9" key="1">
    <citation type="journal article" date="2023" name="Int. J. Mol. Sci.">
        <title>Metagenomics Revealed a New Genus 'Candidatus Thiocaldithrix dubininis' gen. nov., sp. nov. and a New Species 'Candidatus Thiothrix putei' sp. nov. in the Family Thiotrichaceae, Some Members of Which Have Traits of Both Na+- and H+-Motive Energetics.</title>
        <authorList>
            <person name="Ravin N.V."/>
            <person name="Muntyan M.S."/>
            <person name="Smolyakov D.D."/>
            <person name="Rudenko T.S."/>
            <person name="Beletsky A.V."/>
            <person name="Mardanov A.V."/>
            <person name="Grabovich M.Y."/>
        </authorList>
    </citation>
    <scope>NUCLEOTIDE SEQUENCE</scope>
    <source>
        <strain evidence="9">GKL-01</strain>
    </source>
</reference>
<dbReference type="KEGG" id="tdu:QJT80_08850"/>
<proteinExistence type="inferred from homology"/>
<keyword evidence="4" id="KW-1003">Cell membrane</keyword>
<feature type="transmembrane region" description="Helical" evidence="8">
    <location>
        <begin position="227"/>
        <end position="253"/>
    </location>
</feature>
<evidence type="ECO:0000256" key="5">
    <source>
        <dbReference type="ARBA" id="ARBA00022692"/>
    </source>
</evidence>
<evidence type="ECO:0000256" key="7">
    <source>
        <dbReference type="ARBA" id="ARBA00023136"/>
    </source>
</evidence>
<dbReference type="GO" id="GO:0055085">
    <property type="term" value="P:transmembrane transport"/>
    <property type="evidence" value="ECO:0007669"/>
    <property type="project" value="InterPro"/>
</dbReference>
<dbReference type="InterPro" id="IPR038770">
    <property type="entry name" value="Na+/solute_symporter_sf"/>
</dbReference>
<feature type="transmembrane region" description="Helical" evidence="8">
    <location>
        <begin position="201"/>
        <end position="220"/>
    </location>
</feature>
<feature type="transmembrane region" description="Helical" evidence="8">
    <location>
        <begin position="289"/>
        <end position="310"/>
    </location>
</feature>
<evidence type="ECO:0000256" key="2">
    <source>
        <dbReference type="ARBA" id="ARBA00010145"/>
    </source>
</evidence>
<organism evidence="9">
    <name type="scientific">Candidatus Thiocaldithrix dubininis</name>
    <dbReference type="NCBI Taxonomy" id="3080823"/>
    <lineage>
        <taxon>Bacteria</taxon>
        <taxon>Pseudomonadati</taxon>
        <taxon>Pseudomonadota</taxon>
        <taxon>Gammaproteobacteria</taxon>
        <taxon>Thiotrichales</taxon>
        <taxon>Thiotrichaceae</taxon>
        <taxon>Candidatus Thiocaldithrix</taxon>
    </lineage>
</organism>
<dbReference type="AlphaFoldDB" id="A0AA95KJ68"/>
<feature type="transmembrane region" description="Helical" evidence="8">
    <location>
        <begin position="6"/>
        <end position="29"/>
    </location>
</feature>
<keyword evidence="5 8" id="KW-0812">Transmembrane</keyword>
<protein>
    <submittedName>
        <fullName evidence="9">AEC family transporter</fullName>
    </submittedName>
</protein>